<gene>
    <name evidence="1" type="ORF">KNV97_01150</name>
</gene>
<accession>A0A975U7T7</accession>
<sequence>MSQHTATVTWQRQADEIFSDNKYSRGHEWQFDGGAKVAASASPDVVPLPYSVAANVDPEEAMIAALSSCHMLVFLSIAAKKRFVVESYQDNAVGTLEKNEQGREALTKVVLRPKIVFSGQSQPSIEMLEKMHHQSHENCFIANSVKTQVTTEILL</sequence>
<dbReference type="Pfam" id="PF02566">
    <property type="entry name" value="OsmC"/>
    <property type="match status" value="1"/>
</dbReference>
<dbReference type="Proteomes" id="UP000694232">
    <property type="component" value="Chromosome 2"/>
</dbReference>
<dbReference type="KEGG" id="vos:KNV97_01150"/>
<dbReference type="InterPro" id="IPR036102">
    <property type="entry name" value="OsmC/Ohrsf"/>
</dbReference>
<keyword evidence="2" id="KW-1185">Reference proteome</keyword>
<dbReference type="EMBL" id="CP076642">
    <property type="protein sequence ID" value="QXO16161.1"/>
    <property type="molecule type" value="Genomic_DNA"/>
</dbReference>
<dbReference type="PANTHER" id="PTHR42830">
    <property type="entry name" value="OSMOTICALLY INDUCIBLE FAMILY PROTEIN"/>
    <property type="match status" value="1"/>
</dbReference>
<proteinExistence type="predicted"/>
<dbReference type="InterPro" id="IPR003718">
    <property type="entry name" value="OsmC/Ohr_fam"/>
</dbReference>
<dbReference type="Gene3D" id="3.30.300.20">
    <property type="match status" value="1"/>
</dbReference>
<dbReference type="SUPFAM" id="SSF82784">
    <property type="entry name" value="OsmC-like"/>
    <property type="match status" value="1"/>
</dbReference>
<dbReference type="InterPro" id="IPR052707">
    <property type="entry name" value="OsmC_Ohr_Peroxiredoxin"/>
</dbReference>
<dbReference type="RefSeq" id="WP_136485886.1">
    <property type="nucleotide sequence ID" value="NZ_CP076642.1"/>
</dbReference>
<evidence type="ECO:0000313" key="1">
    <source>
        <dbReference type="EMBL" id="QXO16161.1"/>
    </source>
</evidence>
<name>A0A975U7T7_9VIBR</name>
<protein>
    <submittedName>
        <fullName evidence="1">OsmC family protein</fullName>
    </submittedName>
</protein>
<dbReference type="InterPro" id="IPR015946">
    <property type="entry name" value="KH_dom-like_a/b"/>
</dbReference>
<evidence type="ECO:0000313" key="2">
    <source>
        <dbReference type="Proteomes" id="UP000694232"/>
    </source>
</evidence>
<reference evidence="1" key="1">
    <citation type="submission" date="2021-06" db="EMBL/GenBank/DDBJ databases">
        <title>Vibrio nov. sp., novel gut bacterium isolated from Yellow Sea oyster.</title>
        <authorList>
            <person name="Muhammad N."/>
            <person name="Nguyen T.H."/>
            <person name="Lee Y.-J."/>
            <person name="Ko J."/>
            <person name="Kim S.-G."/>
        </authorList>
    </citation>
    <scope>NUCLEOTIDE SEQUENCE</scope>
    <source>
        <strain evidence="1">OG9-811</strain>
    </source>
</reference>
<dbReference type="PANTHER" id="PTHR42830:SF2">
    <property type="entry name" value="OSMC_OHR FAMILY PROTEIN"/>
    <property type="match status" value="1"/>
</dbReference>
<organism evidence="1 2">
    <name type="scientific">Vibrio ostreae</name>
    <dbReference type="NCBI Taxonomy" id="2841925"/>
    <lineage>
        <taxon>Bacteria</taxon>
        <taxon>Pseudomonadati</taxon>
        <taxon>Pseudomonadota</taxon>
        <taxon>Gammaproteobacteria</taxon>
        <taxon>Vibrionales</taxon>
        <taxon>Vibrionaceae</taxon>
        <taxon>Vibrio</taxon>
    </lineage>
</organism>
<dbReference type="AlphaFoldDB" id="A0A975U7T7"/>